<evidence type="ECO:0000313" key="2">
    <source>
        <dbReference type="EMBL" id="KAE9316490.1"/>
    </source>
</evidence>
<feature type="region of interest" description="Disordered" evidence="1">
    <location>
        <begin position="601"/>
        <end position="637"/>
    </location>
</feature>
<feature type="compositionally biased region" description="Basic and acidic residues" evidence="1">
    <location>
        <begin position="612"/>
        <end position="631"/>
    </location>
</feature>
<dbReference type="AlphaFoldDB" id="A0A6G0R3P9"/>
<reference evidence="2 3" key="1">
    <citation type="submission" date="2018-09" db="EMBL/GenBank/DDBJ databases">
        <title>Genomic investigation of the strawberry pathogen Phytophthora fragariae indicates pathogenicity is determined by transcriptional variation in three key races.</title>
        <authorList>
            <person name="Adams T.M."/>
            <person name="Armitage A.D."/>
            <person name="Sobczyk M.K."/>
            <person name="Bates H.J."/>
            <person name="Dunwell J.M."/>
            <person name="Nellist C.F."/>
            <person name="Harrison R.J."/>
        </authorList>
    </citation>
    <scope>NUCLEOTIDE SEQUENCE [LARGE SCALE GENOMIC DNA]</scope>
    <source>
        <strain evidence="2 3">NOV-77</strain>
    </source>
</reference>
<evidence type="ECO:0000256" key="1">
    <source>
        <dbReference type="SAM" id="MobiDB-lite"/>
    </source>
</evidence>
<dbReference type="EMBL" id="QXFY01001491">
    <property type="protein sequence ID" value="KAE9316490.1"/>
    <property type="molecule type" value="Genomic_DNA"/>
</dbReference>
<organism evidence="2 3">
    <name type="scientific">Phytophthora fragariae</name>
    <dbReference type="NCBI Taxonomy" id="53985"/>
    <lineage>
        <taxon>Eukaryota</taxon>
        <taxon>Sar</taxon>
        <taxon>Stramenopiles</taxon>
        <taxon>Oomycota</taxon>
        <taxon>Peronosporomycetes</taxon>
        <taxon>Peronosporales</taxon>
        <taxon>Peronosporaceae</taxon>
        <taxon>Phytophthora</taxon>
    </lineage>
</organism>
<protein>
    <submittedName>
        <fullName evidence="2">Uncharacterized protein</fullName>
    </submittedName>
</protein>
<dbReference type="Proteomes" id="UP000486351">
    <property type="component" value="Unassembled WGS sequence"/>
</dbReference>
<sequence>MGLGKTQMAFNLMARDDVEVFYVPCSKKEWAFTDRYDAFNDCAAKDMLEQPGRFGDSRKASVASISKQPRMYMYGFIWALVSGVSVFTGPRTRDEVVDALKTWRLKSRGKCCVFFLDNFPCRQHYEYEWWVLKLGLMRNVFRSVGLVVLISADHISVSDMIWDVEQEHGGNSELWSVVFPTFPRFQDPTLSCVRPDLRVIIKKSRPLFAKKALEYVQANPLEDDTDLTTYMDNMAGKLVKRDIFEMTTRATNEFYGAQYSVFFNSSYSRTRGGVRIFDHYECLSGETKPFKLWIYQRHVVSSKGSSNWNDWFVVLNRFPLPEEDALLHLSMTGGKGVSAFLDCTSNPQASYYEAREFASRCSSLNPSSDDDVTQEAEVCGALVVASRHNGFAGSSFPSFFSRLLYEVEMQKSSEVQVRFPNEVLGFLSCLTVPFLAPSDVKWPAFLLQMPLNLGTLSRLTRKDKVDVKFMDGKVTAESLSPNASLPKSSLMRVLKTFPNTSAVHLVVIHSLQSRYLNSRKRDENGNVVVEDFQRKHLPKSLRSAHFYRIGVQLSPKETDAAGKLWRNDLKEVRGLSNEDIEGGVAKVVIFVEVDRSKKEQMRKRKWQMKQQLEAEKKRERETKQELEANAEKKRKLY</sequence>
<name>A0A6G0R3P9_9STRA</name>
<accession>A0A6G0R3P9</accession>
<comment type="caution">
    <text evidence="2">The sequence shown here is derived from an EMBL/GenBank/DDBJ whole genome shotgun (WGS) entry which is preliminary data.</text>
</comment>
<proteinExistence type="predicted"/>
<gene>
    <name evidence="2" type="ORF">PF008_g19000</name>
</gene>
<evidence type="ECO:0000313" key="3">
    <source>
        <dbReference type="Proteomes" id="UP000486351"/>
    </source>
</evidence>